<dbReference type="SUPFAM" id="SSF47090">
    <property type="entry name" value="PGBD-like"/>
    <property type="match status" value="1"/>
</dbReference>
<dbReference type="InterPro" id="IPR023346">
    <property type="entry name" value="Lysozyme-like_dom_sf"/>
</dbReference>
<name>A0A1B3Z920_9SPHN</name>
<accession>A0A1B3Z920</accession>
<dbReference type="EMBL" id="CP014168">
    <property type="protein sequence ID" value="AOH83912.1"/>
    <property type="molecule type" value="Genomic_DNA"/>
</dbReference>
<keyword evidence="3" id="KW-1185">Reference proteome</keyword>
<dbReference type="PANTHER" id="PTHR34408">
    <property type="entry name" value="FAMILY PROTEIN, PUTATIVE-RELATED"/>
    <property type="match status" value="1"/>
</dbReference>
<feature type="domain" description="Peptidoglycan binding-like" evidence="1">
    <location>
        <begin position="232"/>
        <end position="270"/>
    </location>
</feature>
<dbReference type="SUPFAM" id="SSF53955">
    <property type="entry name" value="Lysozyme-like"/>
    <property type="match status" value="1"/>
</dbReference>
<dbReference type="InterPro" id="IPR052354">
    <property type="entry name" value="Cell_Wall_Dynamics_Protein"/>
</dbReference>
<dbReference type="Gene3D" id="1.10.530.10">
    <property type="match status" value="1"/>
</dbReference>
<dbReference type="InterPro" id="IPR036366">
    <property type="entry name" value="PGBDSf"/>
</dbReference>
<dbReference type="InterPro" id="IPR002477">
    <property type="entry name" value="Peptidoglycan-bd-like"/>
</dbReference>
<evidence type="ECO:0000313" key="3">
    <source>
        <dbReference type="Proteomes" id="UP000094256"/>
    </source>
</evidence>
<dbReference type="Pfam" id="PF01471">
    <property type="entry name" value="PG_binding_1"/>
    <property type="match status" value="1"/>
</dbReference>
<dbReference type="Proteomes" id="UP000094256">
    <property type="component" value="Chromosome"/>
</dbReference>
<evidence type="ECO:0000313" key="2">
    <source>
        <dbReference type="EMBL" id="AOH83912.1"/>
    </source>
</evidence>
<protein>
    <recommendedName>
        <fullName evidence="1">Peptidoglycan binding-like domain-containing protein</fullName>
    </recommendedName>
</protein>
<dbReference type="KEGG" id="span:AWL63_07985"/>
<dbReference type="AlphaFoldDB" id="A0A1B3Z920"/>
<sequence length="284" mass="30429">MRVTAAVRASDIVTRFAPSAKDAYKKAFQQGDAQLAKSGITTPLRLAHFMAQVLHETGGLTILVESGNYSAENLGDMWDSGNWHRYFANRTACVKMAGQCKLDHGVALFSLVYGNRMGNGPPGSQDGWTYRGRGILQTTGRASYAKFGTRCGVDFVGTPDLVVSADHALKPALAEWDDSHGNAAADHNDIDLVTKLINGGLVGLDKRKAWFAKIWPFVIGAPPVEHSTEFRVQAALDAAGFDSGDPDGVIGSTTRAAILAYRARMNLPLTPAIGNDLLLSLGIR</sequence>
<dbReference type="RefSeq" id="WP_069204478.1">
    <property type="nucleotide sequence ID" value="NZ_CP014168.1"/>
</dbReference>
<dbReference type="OrthoDB" id="3078754at2"/>
<evidence type="ECO:0000259" key="1">
    <source>
        <dbReference type="Pfam" id="PF01471"/>
    </source>
</evidence>
<reference evidence="2 3" key="1">
    <citation type="submission" date="2016-01" db="EMBL/GenBank/DDBJ databases">
        <title>Complete genome and mega plasmid sequence of Sphingomonas panacis DCY99 elicits systemic resistance in rice to Xanthomonas oryzae.</title>
        <authorList>
            <person name="Kim Y.J."/>
            <person name="Yang D.C."/>
            <person name="Sing P."/>
        </authorList>
    </citation>
    <scope>NUCLEOTIDE SEQUENCE [LARGE SCALE GENOMIC DNA]</scope>
    <source>
        <strain evidence="2 3">DCY99</strain>
    </source>
</reference>
<dbReference type="InterPro" id="IPR036365">
    <property type="entry name" value="PGBD-like_sf"/>
</dbReference>
<organism evidence="2 3">
    <name type="scientific">Sphingomonas panacis</name>
    <dbReference type="NCBI Taxonomy" id="1560345"/>
    <lineage>
        <taxon>Bacteria</taxon>
        <taxon>Pseudomonadati</taxon>
        <taxon>Pseudomonadota</taxon>
        <taxon>Alphaproteobacteria</taxon>
        <taxon>Sphingomonadales</taxon>
        <taxon>Sphingomonadaceae</taxon>
        <taxon>Sphingomonas</taxon>
    </lineage>
</organism>
<dbReference type="STRING" id="1560345.AWL63_07985"/>
<proteinExistence type="predicted"/>
<dbReference type="PANTHER" id="PTHR34408:SF1">
    <property type="entry name" value="GLYCOSYL HYDROLASE FAMILY 19 DOMAIN-CONTAINING PROTEIN HI_1415"/>
    <property type="match status" value="1"/>
</dbReference>
<gene>
    <name evidence="2" type="ORF">AWL63_07985</name>
</gene>
<dbReference type="Gene3D" id="1.10.101.10">
    <property type="entry name" value="PGBD-like superfamily/PGBD"/>
    <property type="match status" value="1"/>
</dbReference>